<evidence type="ECO:0000313" key="1">
    <source>
        <dbReference type="EMBL" id="PSR74758.1"/>
    </source>
</evidence>
<evidence type="ECO:0000313" key="2">
    <source>
        <dbReference type="Proteomes" id="UP000241462"/>
    </source>
</evidence>
<dbReference type="InParanoid" id="A0A2T2ZS84"/>
<reference evidence="1 2" key="1">
    <citation type="journal article" date="2018" name="Mycol. Prog.">
        <title>Coniella lustricola, a new species from submerged detritus.</title>
        <authorList>
            <person name="Raudabaugh D.B."/>
            <person name="Iturriaga T."/>
            <person name="Carver A."/>
            <person name="Mondo S."/>
            <person name="Pangilinan J."/>
            <person name="Lipzen A."/>
            <person name="He G."/>
            <person name="Amirebrahimi M."/>
            <person name="Grigoriev I.V."/>
            <person name="Miller A.N."/>
        </authorList>
    </citation>
    <scope>NUCLEOTIDE SEQUENCE [LARGE SCALE GENOMIC DNA]</scope>
    <source>
        <strain evidence="1 2">B22-T-1</strain>
    </source>
</reference>
<protein>
    <submittedName>
        <fullName evidence="1">Uncharacterized protein</fullName>
    </submittedName>
</protein>
<feature type="non-terminal residue" evidence="1">
    <location>
        <position position="167"/>
    </location>
</feature>
<sequence length="167" mass="18659">MQPRMSKSPSRLEGRKNDWWERTRFNVLCLSCCASHSHTHTPTLTLSLSHTHTHCVSLRTLHQVRAACMKCNVNNAHSPNQTQVGTPSDLRPCIIEIVDRLPCQPDTVGLELCKRDLAPMVMRGGEDDCSDRIVRTGSCLDREKGFDLPEVYLLDPLSVLIVGLGVL</sequence>
<proteinExistence type="predicted"/>
<accession>A0A2T2ZS84</accession>
<organism evidence="1 2">
    <name type="scientific">Coniella lustricola</name>
    <dbReference type="NCBI Taxonomy" id="2025994"/>
    <lineage>
        <taxon>Eukaryota</taxon>
        <taxon>Fungi</taxon>
        <taxon>Dikarya</taxon>
        <taxon>Ascomycota</taxon>
        <taxon>Pezizomycotina</taxon>
        <taxon>Sordariomycetes</taxon>
        <taxon>Sordariomycetidae</taxon>
        <taxon>Diaporthales</taxon>
        <taxon>Schizoparmaceae</taxon>
        <taxon>Coniella</taxon>
    </lineage>
</organism>
<dbReference type="AlphaFoldDB" id="A0A2T2ZS84"/>
<keyword evidence="2" id="KW-1185">Reference proteome</keyword>
<gene>
    <name evidence="1" type="ORF">BD289DRAFT_448419</name>
</gene>
<dbReference type="Proteomes" id="UP000241462">
    <property type="component" value="Unassembled WGS sequence"/>
</dbReference>
<dbReference type="EMBL" id="KZ678834">
    <property type="protein sequence ID" value="PSR74758.1"/>
    <property type="molecule type" value="Genomic_DNA"/>
</dbReference>
<name>A0A2T2ZS84_9PEZI</name>